<dbReference type="GO" id="GO:0008360">
    <property type="term" value="P:regulation of cell shape"/>
    <property type="evidence" value="ECO:0007669"/>
    <property type="project" value="UniProtKB-KW"/>
</dbReference>
<evidence type="ECO:0000256" key="6">
    <source>
        <dbReference type="ARBA" id="ARBA00023316"/>
    </source>
</evidence>
<keyword evidence="5" id="KW-0012">Acyltransferase</keyword>
<keyword evidence="6" id="KW-0961">Cell wall biogenesis/degradation</keyword>
<proteinExistence type="inferred from homology"/>
<dbReference type="InterPro" id="IPR016181">
    <property type="entry name" value="Acyl_CoA_acyltransferase"/>
</dbReference>
<keyword evidence="9" id="KW-1185">Reference proteome</keyword>
<dbReference type="InterPro" id="IPR003447">
    <property type="entry name" value="FEMABX"/>
</dbReference>
<dbReference type="EMBL" id="APJX01000013">
    <property type="protein sequence ID" value="EMS77671.1"/>
    <property type="molecule type" value="Genomic_DNA"/>
</dbReference>
<keyword evidence="3" id="KW-0133">Cell shape</keyword>
<evidence type="ECO:0000313" key="8">
    <source>
        <dbReference type="EMBL" id="EMS77671.1"/>
    </source>
</evidence>
<dbReference type="Pfam" id="PF13480">
    <property type="entry name" value="Acetyltransf_6"/>
    <property type="match status" value="1"/>
</dbReference>
<dbReference type="GO" id="GO:0071555">
    <property type="term" value="P:cell wall organization"/>
    <property type="evidence" value="ECO:0007669"/>
    <property type="project" value="UniProtKB-KW"/>
</dbReference>
<dbReference type="PROSITE" id="PS51191">
    <property type="entry name" value="FEMABX"/>
    <property type="match status" value="1"/>
</dbReference>
<evidence type="ECO:0000256" key="2">
    <source>
        <dbReference type="ARBA" id="ARBA00022679"/>
    </source>
</evidence>
<dbReference type="AlphaFoldDB" id="S0G1U7"/>
<dbReference type="InterPro" id="IPR050644">
    <property type="entry name" value="PG_Glycine_Bridge_Synth"/>
</dbReference>
<comment type="similarity">
    <text evidence="1">Belongs to the FemABX family.</text>
</comment>
<dbReference type="PANTHER" id="PTHR36174">
    <property type="entry name" value="LIPID II:GLYCINE GLYCYLTRANSFERASE"/>
    <property type="match status" value="1"/>
</dbReference>
<sequence>MINTLTDLSKIDLNQLETFVHHHPHGNFFQSIKAFRFFQAINVYEPILIVAVEGEEIVGSLLSVVMKEGGGLKGYFSRRCIVWGGPLVKNERSEVYSELLDKFHEVGGKKAIYSQFRNFFDLADVRMQFDNLGWQFEEHLNIMIDLSKTEEILWKEVHSKRRNEIRRAEKEGTSVRVLENKDEFETTYDILTEVYDRAKLPLPGMQFFRTAYEILGPDHFKIFLAVNEEKIIGTMYVLCFKNIMYDWYAGSYQEYYKKYPNDLIPWKAFLWGKENGFKTFDFGGAGKPDVPYGVRDYKKKFGGEFVNYGRFEKIHKPILFQFGKLGLKVWQKLK</sequence>
<reference evidence="8 9" key="1">
    <citation type="journal article" date="2013" name="Genome Announc.">
        <title>Draft Genome Sequence of Desulfotignum phosphitoxidans DSM 13687 Strain FiPS-3.</title>
        <authorList>
            <person name="Poehlein A."/>
            <person name="Daniel R."/>
            <person name="Simeonova D.D."/>
        </authorList>
    </citation>
    <scope>NUCLEOTIDE SEQUENCE [LARGE SCALE GENOMIC DNA]</scope>
    <source>
        <strain evidence="8 9">DSM 13687</strain>
    </source>
</reference>
<dbReference type="GO" id="GO:0016755">
    <property type="term" value="F:aminoacyltransferase activity"/>
    <property type="evidence" value="ECO:0007669"/>
    <property type="project" value="InterPro"/>
</dbReference>
<protein>
    <submittedName>
        <fullName evidence="8">GNAT domain-containing methicillin resistance protein</fullName>
    </submittedName>
</protein>
<accession>S0G1U7</accession>
<feature type="domain" description="BioF2-like acetyltransferase" evidence="7">
    <location>
        <begin position="159"/>
        <end position="298"/>
    </location>
</feature>
<name>S0G1U7_9BACT</name>
<keyword evidence="4" id="KW-0573">Peptidoglycan synthesis</keyword>
<dbReference type="Gene3D" id="3.40.630.30">
    <property type="match status" value="1"/>
</dbReference>
<keyword evidence="2" id="KW-0808">Transferase</keyword>
<dbReference type="PANTHER" id="PTHR36174:SF1">
    <property type="entry name" value="LIPID II:GLYCINE GLYCYLTRANSFERASE"/>
    <property type="match status" value="1"/>
</dbReference>
<gene>
    <name evidence="8" type="ORF">Dpo_13c00690</name>
</gene>
<comment type="caution">
    <text evidence="8">The sequence shown here is derived from an EMBL/GenBank/DDBJ whole genome shotgun (WGS) entry which is preliminary data.</text>
</comment>
<dbReference type="RefSeq" id="WP_006968365.1">
    <property type="nucleotide sequence ID" value="NZ_APJX01000013.1"/>
</dbReference>
<evidence type="ECO:0000256" key="5">
    <source>
        <dbReference type="ARBA" id="ARBA00023315"/>
    </source>
</evidence>
<dbReference type="OrthoDB" id="9773932at2"/>
<evidence type="ECO:0000259" key="7">
    <source>
        <dbReference type="Pfam" id="PF13480"/>
    </source>
</evidence>
<dbReference type="SUPFAM" id="SSF55729">
    <property type="entry name" value="Acyl-CoA N-acyltransferases (Nat)"/>
    <property type="match status" value="2"/>
</dbReference>
<dbReference type="GO" id="GO:0009252">
    <property type="term" value="P:peptidoglycan biosynthetic process"/>
    <property type="evidence" value="ECO:0007669"/>
    <property type="project" value="UniProtKB-KW"/>
</dbReference>
<dbReference type="InterPro" id="IPR038740">
    <property type="entry name" value="BioF2-like_GNAT_dom"/>
</dbReference>
<dbReference type="Proteomes" id="UP000014216">
    <property type="component" value="Unassembled WGS sequence"/>
</dbReference>
<evidence type="ECO:0000256" key="1">
    <source>
        <dbReference type="ARBA" id="ARBA00009943"/>
    </source>
</evidence>
<evidence type="ECO:0000313" key="9">
    <source>
        <dbReference type="Proteomes" id="UP000014216"/>
    </source>
</evidence>
<evidence type="ECO:0000256" key="3">
    <source>
        <dbReference type="ARBA" id="ARBA00022960"/>
    </source>
</evidence>
<organism evidence="8 9">
    <name type="scientific">Desulfotignum phosphitoxidans DSM 13687</name>
    <dbReference type="NCBI Taxonomy" id="1286635"/>
    <lineage>
        <taxon>Bacteria</taxon>
        <taxon>Pseudomonadati</taxon>
        <taxon>Thermodesulfobacteriota</taxon>
        <taxon>Desulfobacteria</taxon>
        <taxon>Desulfobacterales</taxon>
        <taxon>Desulfobacteraceae</taxon>
        <taxon>Desulfotignum</taxon>
    </lineage>
</organism>
<evidence type="ECO:0000256" key="4">
    <source>
        <dbReference type="ARBA" id="ARBA00022984"/>
    </source>
</evidence>